<protein>
    <submittedName>
        <fullName evidence="1">Uncharacterized protein</fullName>
    </submittedName>
</protein>
<organism evidence="1 2">
    <name type="scientific">Nonomuraea ferruginea</name>
    <dbReference type="NCBI Taxonomy" id="46174"/>
    <lineage>
        <taxon>Bacteria</taxon>
        <taxon>Bacillati</taxon>
        <taxon>Actinomycetota</taxon>
        <taxon>Actinomycetes</taxon>
        <taxon>Streptosporangiales</taxon>
        <taxon>Streptosporangiaceae</taxon>
        <taxon>Nonomuraea</taxon>
    </lineage>
</organism>
<dbReference type="Proteomes" id="UP001212498">
    <property type="component" value="Unassembled WGS sequence"/>
</dbReference>
<gene>
    <name evidence="1" type="ORF">OUY24_38790</name>
</gene>
<reference evidence="1 2" key="1">
    <citation type="submission" date="2022-11" db="EMBL/GenBank/DDBJ databases">
        <title>Nonomuraea corallina sp. nov., a new species of the genus Nonomuraea isolated from sea side sediment in Thai sea.</title>
        <authorList>
            <person name="Ngamcharungchit C."/>
            <person name="Matsumoto A."/>
            <person name="Suriyachadkun C."/>
            <person name="Panbangred W."/>
            <person name="Inahashi Y."/>
            <person name="Intra B."/>
        </authorList>
    </citation>
    <scope>NUCLEOTIDE SEQUENCE [LARGE SCALE GENOMIC DNA]</scope>
    <source>
        <strain evidence="1 2">DSM 43553</strain>
    </source>
</reference>
<dbReference type="RefSeq" id="WP_271279846.1">
    <property type="nucleotide sequence ID" value="NZ_BAABFD010000012.1"/>
</dbReference>
<comment type="caution">
    <text evidence="1">The sequence shown here is derived from an EMBL/GenBank/DDBJ whole genome shotgun (WGS) entry which is preliminary data.</text>
</comment>
<accession>A0ABT4TAR7</accession>
<evidence type="ECO:0000313" key="2">
    <source>
        <dbReference type="Proteomes" id="UP001212498"/>
    </source>
</evidence>
<keyword evidence="2" id="KW-1185">Reference proteome</keyword>
<evidence type="ECO:0000313" key="1">
    <source>
        <dbReference type="EMBL" id="MDA0646613.1"/>
    </source>
</evidence>
<proteinExistence type="predicted"/>
<sequence>MPIIRIEDAFKAPRWIDSLENRNDGLDWTYGGARSLAPRHEHAAHRIREAGRHVRDIGWSGYRAGPPAHRTRWHDYEAGWRSRAHEALEGTDSRGKRRVKLARVKPRYATMHLSHSHATRWLKQAGLRWTSSGGCANRHVRHCTSLESVRTATVQRMVQLKKRSGCSVTVTGGTETGHAPGRFSHGSGHKLDIGHNKCIDRYIKKTAEPAGVRGDGARLYRSPSGTVFADEGDHWDILFR</sequence>
<dbReference type="EMBL" id="JAPNUD010000210">
    <property type="protein sequence ID" value="MDA0646613.1"/>
    <property type="molecule type" value="Genomic_DNA"/>
</dbReference>
<name>A0ABT4TAR7_9ACTN</name>